<dbReference type="InterPro" id="IPR000515">
    <property type="entry name" value="MetI-like"/>
</dbReference>
<feature type="transmembrane region" description="Helical" evidence="7">
    <location>
        <begin position="139"/>
        <end position="160"/>
    </location>
</feature>
<accession>A0ABV9F9I5</accession>
<dbReference type="InterPro" id="IPR035906">
    <property type="entry name" value="MetI-like_sf"/>
</dbReference>
<comment type="similarity">
    <text evidence="7">Belongs to the binding-protein-dependent transport system permease family.</text>
</comment>
<keyword evidence="6 7" id="KW-0472">Membrane</keyword>
<feature type="transmembrane region" description="Helical" evidence="7">
    <location>
        <begin position="108"/>
        <end position="130"/>
    </location>
</feature>
<dbReference type="PROSITE" id="PS50928">
    <property type="entry name" value="ABC_TM1"/>
    <property type="match status" value="1"/>
</dbReference>
<feature type="transmembrane region" description="Helical" evidence="7">
    <location>
        <begin position="180"/>
        <end position="203"/>
    </location>
</feature>
<protein>
    <submittedName>
        <fullName evidence="9">Carbohydrate ABC transporter permease</fullName>
    </submittedName>
</protein>
<proteinExistence type="inferred from homology"/>
<keyword evidence="4 7" id="KW-0812">Transmembrane</keyword>
<feature type="domain" description="ABC transmembrane type-1" evidence="8">
    <location>
        <begin position="71"/>
        <end position="278"/>
    </location>
</feature>
<gene>
    <name evidence="9" type="ORF">ACFO3S_10255</name>
</gene>
<feature type="transmembrane region" description="Helical" evidence="7">
    <location>
        <begin position="78"/>
        <end position="96"/>
    </location>
</feature>
<keyword evidence="5 7" id="KW-1133">Transmembrane helix</keyword>
<name>A0ABV9F9I5_9BACL</name>
<keyword evidence="3" id="KW-1003">Cell membrane</keyword>
<keyword evidence="2 7" id="KW-0813">Transport</keyword>
<dbReference type="Proteomes" id="UP001596028">
    <property type="component" value="Unassembled WGS sequence"/>
</dbReference>
<dbReference type="RefSeq" id="WP_378095059.1">
    <property type="nucleotide sequence ID" value="NZ_JBHSEP010000006.1"/>
</dbReference>
<organism evidence="9 10">
    <name type="scientific">Cohnella hongkongensis</name>
    <dbReference type="NCBI Taxonomy" id="178337"/>
    <lineage>
        <taxon>Bacteria</taxon>
        <taxon>Bacillati</taxon>
        <taxon>Bacillota</taxon>
        <taxon>Bacilli</taxon>
        <taxon>Bacillales</taxon>
        <taxon>Paenibacillaceae</taxon>
        <taxon>Cohnella</taxon>
    </lineage>
</organism>
<reference evidence="10" key="1">
    <citation type="journal article" date="2019" name="Int. J. Syst. Evol. Microbiol.">
        <title>The Global Catalogue of Microorganisms (GCM) 10K type strain sequencing project: providing services to taxonomists for standard genome sequencing and annotation.</title>
        <authorList>
            <consortium name="The Broad Institute Genomics Platform"/>
            <consortium name="The Broad Institute Genome Sequencing Center for Infectious Disease"/>
            <person name="Wu L."/>
            <person name="Ma J."/>
        </authorList>
    </citation>
    <scope>NUCLEOTIDE SEQUENCE [LARGE SCALE GENOMIC DNA]</scope>
    <source>
        <strain evidence="10">CCUG 49571</strain>
    </source>
</reference>
<comment type="subcellular location">
    <subcellularLocation>
        <location evidence="1 7">Cell membrane</location>
        <topology evidence="1 7">Multi-pass membrane protein</topology>
    </subcellularLocation>
</comment>
<evidence type="ECO:0000313" key="10">
    <source>
        <dbReference type="Proteomes" id="UP001596028"/>
    </source>
</evidence>
<dbReference type="Pfam" id="PF00528">
    <property type="entry name" value="BPD_transp_1"/>
    <property type="match status" value="1"/>
</dbReference>
<feature type="transmembrane region" description="Helical" evidence="7">
    <location>
        <begin position="12"/>
        <end position="35"/>
    </location>
</feature>
<keyword evidence="10" id="KW-1185">Reference proteome</keyword>
<evidence type="ECO:0000256" key="3">
    <source>
        <dbReference type="ARBA" id="ARBA00022475"/>
    </source>
</evidence>
<dbReference type="PANTHER" id="PTHR43744:SF9">
    <property type="entry name" value="POLYGALACTURONAN_RHAMNOGALACTURONAN TRANSPORT SYSTEM PERMEASE PROTEIN YTCP"/>
    <property type="match status" value="1"/>
</dbReference>
<dbReference type="CDD" id="cd06261">
    <property type="entry name" value="TM_PBP2"/>
    <property type="match status" value="1"/>
</dbReference>
<evidence type="ECO:0000256" key="1">
    <source>
        <dbReference type="ARBA" id="ARBA00004651"/>
    </source>
</evidence>
<evidence type="ECO:0000256" key="5">
    <source>
        <dbReference type="ARBA" id="ARBA00022989"/>
    </source>
</evidence>
<evidence type="ECO:0000259" key="8">
    <source>
        <dbReference type="PROSITE" id="PS50928"/>
    </source>
</evidence>
<dbReference type="Gene3D" id="1.10.3720.10">
    <property type="entry name" value="MetI-like"/>
    <property type="match status" value="1"/>
</dbReference>
<evidence type="ECO:0000256" key="4">
    <source>
        <dbReference type="ARBA" id="ARBA00022692"/>
    </source>
</evidence>
<feature type="transmembrane region" description="Helical" evidence="7">
    <location>
        <begin position="257"/>
        <end position="278"/>
    </location>
</feature>
<dbReference type="SUPFAM" id="SSF161098">
    <property type="entry name" value="MetI-like"/>
    <property type="match status" value="1"/>
</dbReference>
<dbReference type="PANTHER" id="PTHR43744">
    <property type="entry name" value="ABC TRANSPORTER PERMEASE PROTEIN MG189-RELATED-RELATED"/>
    <property type="match status" value="1"/>
</dbReference>
<evidence type="ECO:0000256" key="7">
    <source>
        <dbReference type="RuleBase" id="RU363032"/>
    </source>
</evidence>
<evidence type="ECO:0000256" key="6">
    <source>
        <dbReference type="ARBA" id="ARBA00023136"/>
    </source>
</evidence>
<dbReference type="EMBL" id="JBHSEP010000006">
    <property type="protein sequence ID" value="MFC4598616.1"/>
    <property type="molecule type" value="Genomic_DNA"/>
</dbReference>
<comment type="caution">
    <text evidence="9">The sequence shown here is derived from an EMBL/GenBank/DDBJ whole genome shotgun (WGS) entry which is preliminary data.</text>
</comment>
<sequence length="293" mass="32658">MLKRWTATDAVVAAILGLVALTSLVPILNTIAISLSDKTSAAMGKVYVWPVNFTLSSYQAILEEKQFLVSFMNSAKRVAIGVSINLILIVLMAYPLSKAPAVFRAKRYYIWVIVFTMLFNGGLVPTFLVVKNLQLMDTIWALVLPGAVPVFSVILLMNFFKSVPESLEEAAMVDGATPWYLLWRVYIPLSKAAIATVALFAVVMHWNAFFDGKIYINTPENLPLQTYIQSLVVDLNPQQMASMTPEQLEEQMKMSSLTFNSAKVMVSMIPILLVYPFLQRYFVKGIVIGAVKE</sequence>
<evidence type="ECO:0000313" key="9">
    <source>
        <dbReference type="EMBL" id="MFC4598616.1"/>
    </source>
</evidence>
<evidence type="ECO:0000256" key="2">
    <source>
        <dbReference type="ARBA" id="ARBA00022448"/>
    </source>
</evidence>